<dbReference type="EMBL" id="GL380293">
    <property type="protein sequence ID" value="EGT52425.1"/>
    <property type="molecule type" value="Genomic_DNA"/>
</dbReference>
<name>G0PDV9_CAEBE</name>
<sequence length="98" mass="11528">MKSFLFQKKVNQMQVRSVDNQPSTNWDLLLQKYSMSQPPVPEYSNSTHNDGDMYKLNATETIRVNNDIRYKISEVLLSHRLNKLCRQLLNQFPSPILE</sequence>
<keyword evidence="2" id="KW-1185">Reference proteome</keyword>
<dbReference type="STRING" id="135651.G0PDV9"/>
<dbReference type="Proteomes" id="UP000008068">
    <property type="component" value="Unassembled WGS sequence"/>
</dbReference>
<accession>G0PDV9</accession>
<dbReference type="HOGENOM" id="CLU_2335488_0_0_1"/>
<reference evidence="2" key="1">
    <citation type="submission" date="2011-07" db="EMBL/GenBank/DDBJ databases">
        <authorList>
            <consortium name="Caenorhabditis brenneri Sequencing and Analysis Consortium"/>
            <person name="Wilson R.K."/>
        </authorList>
    </citation>
    <scope>NUCLEOTIDE SEQUENCE [LARGE SCALE GENOMIC DNA]</scope>
    <source>
        <strain evidence="2">PB2801</strain>
    </source>
</reference>
<gene>
    <name evidence="1" type="ORF">CAEBREN_15741</name>
</gene>
<dbReference type="AlphaFoldDB" id="G0PDV9"/>
<protein>
    <submittedName>
        <fullName evidence="1">Uncharacterized protein</fullName>
    </submittedName>
</protein>
<evidence type="ECO:0000313" key="2">
    <source>
        <dbReference type="Proteomes" id="UP000008068"/>
    </source>
</evidence>
<dbReference type="InParanoid" id="G0PDV9"/>
<organism evidence="2">
    <name type="scientific">Caenorhabditis brenneri</name>
    <name type="common">Nematode worm</name>
    <dbReference type="NCBI Taxonomy" id="135651"/>
    <lineage>
        <taxon>Eukaryota</taxon>
        <taxon>Metazoa</taxon>
        <taxon>Ecdysozoa</taxon>
        <taxon>Nematoda</taxon>
        <taxon>Chromadorea</taxon>
        <taxon>Rhabditida</taxon>
        <taxon>Rhabditina</taxon>
        <taxon>Rhabditomorpha</taxon>
        <taxon>Rhabditoidea</taxon>
        <taxon>Rhabditidae</taxon>
        <taxon>Peloderinae</taxon>
        <taxon>Caenorhabditis</taxon>
    </lineage>
</organism>
<dbReference type="OrthoDB" id="644067at2759"/>
<proteinExistence type="predicted"/>
<evidence type="ECO:0000313" key="1">
    <source>
        <dbReference type="EMBL" id="EGT52425.1"/>
    </source>
</evidence>